<dbReference type="InterPro" id="IPR024412">
    <property type="entry name" value="Lsr2_dim_dom"/>
</dbReference>
<evidence type="ECO:0000256" key="1">
    <source>
        <dbReference type="ARBA" id="ARBA00023125"/>
    </source>
</evidence>
<gene>
    <name evidence="4" type="primary">lsr2_3</name>
    <name evidence="4" type="ORF">B7C42_05000</name>
</gene>
<feature type="domain" description="Lsr2 DNA-binding" evidence="3">
    <location>
        <begin position="107"/>
        <end position="143"/>
    </location>
</feature>
<dbReference type="InterPro" id="IPR042261">
    <property type="entry name" value="Lsr2-like_dimerization"/>
</dbReference>
<name>A0A231H2P7_9NOCA</name>
<dbReference type="AlphaFoldDB" id="A0A231H2P7"/>
<dbReference type="InterPro" id="IPR036625">
    <property type="entry name" value="E3-bd_dom_sf"/>
</dbReference>
<keyword evidence="5" id="KW-1185">Reference proteome</keyword>
<sequence length="144" mass="16592">MFPPDQAWGFVLLLWLGLAFRRVRCWLIEGCFMAKKVIVELVDDYDGKSKADETVRFGIDGVEYEIDLSLKNAGKLRAAFEPWTEPARRVGRIPRGKSKTIETRTNADKHQTAAIRDWARDNGYEVSRRGRIHKDIVEAYNKAH</sequence>
<evidence type="ECO:0000313" key="5">
    <source>
        <dbReference type="Proteomes" id="UP000215506"/>
    </source>
</evidence>
<dbReference type="EMBL" id="NGAF01000011">
    <property type="protein sequence ID" value="OXR43114.1"/>
    <property type="molecule type" value="Genomic_DNA"/>
</dbReference>
<reference evidence="4 5" key="1">
    <citation type="submission" date="2017-07" db="EMBL/GenBank/DDBJ databases">
        <title>First draft Genome Sequence of Nocardia cerradoensis isolated from human infection.</title>
        <authorList>
            <person name="Carrasco G."/>
        </authorList>
    </citation>
    <scope>NUCLEOTIDE SEQUENCE [LARGE SCALE GENOMIC DNA]</scope>
    <source>
        <strain evidence="4 5">CNM20130759</strain>
    </source>
</reference>
<dbReference type="Pfam" id="PF23359">
    <property type="entry name" value="Lsr2_DNA-bd"/>
    <property type="match status" value="1"/>
</dbReference>
<dbReference type="Proteomes" id="UP000215506">
    <property type="component" value="Unassembled WGS sequence"/>
</dbReference>
<dbReference type="InterPro" id="IPR055370">
    <property type="entry name" value="Lsr2_DNA-bd"/>
</dbReference>
<accession>A0A231H2P7</accession>
<dbReference type="Gene3D" id="4.10.320.10">
    <property type="entry name" value="E3-binding domain"/>
    <property type="match status" value="1"/>
</dbReference>
<comment type="caution">
    <text evidence="4">The sequence shown here is derived from an EMBL/GenBank/DDBJ whole genome shotgun (WGS) entry which is preliminary data.</text>
</comment>
<organism evidence="4 5">
    <name type="scientific">Nocardia cerradoensis</name>
    <dbReference type="NCBI Taxonomy" id="85688"/>
    <lineage>
        <taxon>Bacteria</taxon>
        <taxon>Bacillati</taxon>
        <taxon>Actinomycetota</taxon>
        <taxon>Actinomycetes</taxon>
        <taxon>Mycobacteriales</taxon>
        <taxon>Nocardiaceae</taxon>
        <taxon>Nocardia</taxon>
    </lineage>
</organism>
<dbReference type="GO" id="GO:0016746">
    <property type="term" value="F:acyltransferase activity"/>
    <property type="evidence" value="ECO:0007669"/>
    <property type="project" value="InterPro"/>
</dbReference>
<dbReference type="Gene3D" id="3.30.60.230">
    <property type="entry name" value="Lsr2, dimerization domain"/>
    <property type="match status" value="1"/>
</dbReference>
<dbReference type="Pfam" id="PF11774">
    <property type="entry name" value="Lsr2"/>
    <property type="match status" value="1"/>
</dbReference>
<protein>
    <submittedName>
        <fullName evidence="4">Nucleoid-associated protein Lsr2</fullName>
    </submittedName>
</protein>
<dbReference type="GO" id="GO:0003677">
    <property type="term" value="F:DNA binding"/>
    <property type="evidence" value="ECO:0007669"/>
    <property type="project" value="UniProtKB-KW"/>
</dbReference>
<proteinExistence type="predicted"/>
<evidence type="ECO:0000259" key="2">
    <source>
        <dbReference type="Pfam" id="PF11774"/>
    </source>
</evidence>
<evidence type="ECO:0000259" key="3">
    <source>
        <dbReference type="Pfam" id="PF23359"/>
    </source>
</evidence>
<feature type="domain" description="Lsr2 dimerization" evidence="2">
    <location>
        <begin position="33"/>
        <end position="91"/>
    </location>
</feature>
<keyword evidence="1" id="KW-0238">DNA-binding</keyword>
<evidence type="ECO:0000313" key="4">
    <source>
        <dbReference type="EMBL" id="OXR43114.1"/>
    </source>
</evidence>